<dbReference type="InterPro" id="IPR036188">
    <property type="entry name" value="FAD/NAD-bd_sf"/>
</dbReference>
<evidence type="ECO:0000313" key="2">
    <source>
        <dbReference type="Proteomes" id="UP000054877"/>
    </source>
</evidence>
<proteinExistence type="predicted"/>
<sequence>MKNIAVVGGGPIGLYLAIRLSHVLEEVHVPMQVVVIEPRLDEYNTPGFVAKNVLDVLTRKVALDPRHFREGGDNGSSIFIMDLETALCLEAKKHKIRFIKAEFVDLQQGQLQFSNGSSLSCSITLDCTGSRRLLVRKINEKHPSHKRAFTIERIADNPVKHHLAVHTTMNTLNARLITDKIAHNPLKHVLTLERLRHEFGWPEFIEPELGIKRYALSGAPEWQGVYFYVEIPPKLFRAGFEELMDWLKAVIQLKTELESVDFIKNQNETRYRTFQLDPCKVTEPLFQGGQGLPKVIPCGGAQIDPDYGAGIGLRSGLFRAEALMDALKPDGEFLTFVPDIYERKLREPLGYQERLLVSEYQRKRKRITAALRKEKTLYAEALTLATDPDEQAIIQAGLNDLQDRHCLKAV</sequence>
<protein>
    <submittedName>
        <fullName evidence="1">Uncharacterized protein</fullName>
    </submittedName>
</protein>
<dbReference type="Proteomes" id="UP000054877">
    <property type="component" value="Unassembled WGS sequence"/>
</dbReference>
<accession>A0A0W0YW93</accession>
<dbReference type="EMBL" id="LNYX01000034">
    <property type="protein sequence ID" value="KTD61108.1"/>
    <property type="molecule type" value="Genomic_DNA"/>
</dbReference>
<dbReference type="SUPFAM" id="SSF51905">
    <property type="entry name" value="FAD/NAD(P)-binding domain"/>
    <property type="match status" value="1"/>
</dbReference>
<organism evidence="1 2">
    <name type="scientific">Legionella spiritensis</name>
    <dbReference type="NCBI Taxonomy" id="452"/>
    <lineage>
        <taxon>Bacteria</taxon>
        <taxon>Pseudomonadati</taxon>
        <taxon>Pseudomonadota</taxon>
        <taxon>Gammaproteobacteria</taxon>
        <taxon>Legionellales</taxon>
        <taxon>Legionellaceae</taxon>
        <taxon>Legionella</taxon>
    </lineage>
</organism>
<dbReference type="AlphaFoldDB" id="A0A0W0YW93"/>
<dbReference type="OrthoDB" id="5636482at2"/>
<dbReference type="Gene3D" id="3.50.50.60">
    <property type="entry name" value="FAD/NAD(P)-binding domain"/>
    <property type="match status" value="1"/>
</dbReference>
<dbReference type="RefSeq" id="WP_058484641.1">
    <property type="nucleotide sequence ID" value="NZ_CAAAII010000012.1"/>
</dbReference>
<name>A0A0W0YW93_LEGSP</name>
<dbReference type="PATRIC" id="fig|452.5.peg.3019"/>
<keyword evidence="2" id="KW-1185">Reference proteome</keyword>
<evidence type="ECO:0000313" key="1">
    <source>
        <dbReference type="EMBL" id="KTD61108.1"/>
    </source>
</evidence>
<reference evidence="1 2" key="1">
    <citation type="submission" date="2015-11" db="EMBL/GenBank/DDBJ databases">
        <title>Genomic analysis of 38 Legionella species identifies large and diverse effector repertoires.</title>
        <authorList>
            <person name="Burstein D."/>
            <person name="Amaro F."/>
            <person name="Zusman T."/>
            <person name="Lifshitz Z."/>
            <person name="Cohen O."/>
            <person name="Gilbert J.A."/>
            <person name="Pupko T."/>
            <person name="Shuman H.A."/>
            <person name="Segal G."/>
        </authorList>
    </citation>
    <scope>NUCLEOTIDE SEQUENCE [LARGE SCALE GENOMIC DNA]</scope>
    <source>
        <strain evidence="1 2">Mt.St.Helens-9</strain>
    </source>
</reference>
<dbReference type="STRING" id="452.Lspi_2728"/>
<gene>
    <name evidence="1" type="ORF">Lspi_2728</name>
</gene>
<comment type="caution">
    <text evidence="1">The sequence shown here is derived from an EMBL/GenBank/DDBJ whole genome shotgun (WGS) entry which is preliminary data.</text>
</comment>